<proteinExistence type="predicted"/>
<dbReference type="STRING" id="568860.SAMN05421811_102212"/>
<gene>
    <name evidence="1" type="ORF">SAMN05421811_102212</name>
</gene>
<protein>
    <submittedName>
        <fullName evidence="1">Uncharacterized protein</fullName>
    </submittedName>
</protein>
<dbReference type="EMBL" id="FOHX01000002">
    <property type="protein sequence ID" value="SET15519.1"/>
    <property type="molecule type" value="Genomic_DNA"/>
</dbReference>
<sequence>MTEANAWRAMAGRADERSLVETATAERHRLVLIEGEPGAGKRPCCR</sequence>
<evidence type="ECO:0000313" key="2">
    <source>
        <dbReference type="Proteomes" id="UP000199361"/>
    </source>
</evidence>
<dbReference type="AlphaFoldDB" id="A0A1I0C8S7"/>
<organism evidence="1 2">
    <name type="scientific">Nonomuraea wenchangensis</name>
    <dbReference type="NCBI Taxonomy" id="568860"/>
    <lineage>
        <taxon>Bacteria</taxon>
        <taxon>Bacillati</taxon>
        <taxon>Actinomycetota</taxon>
        <taxon>Actinomycetes</taxon>
        <taxon>Streptosporangiales</taxon>
        <taxon>Streptosporangiaceae</taxon>
        <taxon>Nonomuraea</taxon>
    </lineage>
</organism>
<name>A0A1I0C8S7_9ACTN</name>
<keyword evidence="2" id="KW-1185">Reference proteome</keyword>
<dbReference type="Proteomes" id="UP000199361">
    <property type="component" value="Unassembled WGS sequence"/>
</dbReference>
<evidence type="ECO:0000313" key="1">
    <source>
        <dbReference type="EMBL" id="SET15519.1"/>
    </source>
</evidence>
<accession>A0A1I0C8S7</accession>
<reference evidence="1 2" key="1">
    <citation type="submission" date="2016-10" db="EMBL/GenBank/DDBJ databases">
        <authorList>
            <person name="de Groot N.N."/>
        </authorList>
    </citation>
    <scope>NUCLEOTIDE SEQUENCE [LARGE SCALE GENOMIC DNA]</scope>
    <source>
        <strain evidence="1 2">CGMCC 4.5598</strain>
    </source>
</reference>